<reference evidence="3 4" key="1">
    <citation type="submission" date="2021-06" db="EMBL/GenBank/DDBJ databases">
        <title>Genome sequence of Babesia caballi.</title>
        <authorList>
            <person name="Yamagishi J."/>
            <person name="Kidaka T."/>
            <person name="Ochi A."/>
        </authorList>
    </citation>
    <scope>NUCLEOTIDE SEQUENCE [LARGE SCALE GENOMIC DNA]</scope>
    <source>
        <strain evidence="3">USDA-D6B2</strain>
    </source>
</reference>
<evidence type="ECO:0000259" key="2">
    <source>
        <dbReference type="SMART" id="SM00948"/>
    </source>
</evidence>
<gene>
    <name evidence="3" type="ORF">BcabD6B2_40570</name>
</gene>
<keyword evidence="4" id="KW-1185">Reference proteome</keyword>
<name>A0AAV4LXU4_BABCB</name>
<dbReference type="GO" id="GO:0019773">
    <property type="term" value="C:proteasome core complex, alpha-subunit complex"/>
    <property type="evidence" value="ECO:0007669"/>
    <property type="project" value="InterPro"/>
</dbReference>
<keyword evidence="1 3" id="KW-0647">Proteasome</keyword>
<dbReference type="InterPro" id="IPR050115">
    <property type="entry name" value="Proteasome_alpha"/>
</dbReference>
<evidence type="ECO:0000256" key="1">
    <source>
        <dbReference type="ARBA" id="ARBA00022942"/>
    </source>
</evidence>
<accession>A0AAV4LXU4</accession>
<dbReference type="GO" id="GO:0006511">
    <property type="term" value="P:ubiquitin-dependent protein catabolic process"/>
    <property type="evidence" value="ECO:0007669"/>
    <property type="project" value="InterPro"/>
</dbReference>
<dbReference type="Pfam" id="PF00227">
    <property type="entry name" value="Proteasome"/>
    <property type="match status" value="1"/>
</dbReference>
<dbReference type="InterPro" id="IPR029055">
    <property type="entry name" value="Ntn_hydrolases_N"/>
</dbReference>
<dbReference type="AlphaFoldDB" id="A0AAV4LXU4"/>
<dbReference type="SUPFAM" id="SSF56235">
    <property type="entry name" value="N-terminal nucleophile aminohydrolases (Ntn hydrolases)"/>
    <property type="match status" value="1"/>
</dbReference>
<organism evidence="3 4">
    <name type="scientific">Babesia caballi</name>
    <dbReference type="NCBI Taxonomy" id="5871"/>
    <lineage>
        <taxon>Eukaryota</taxon>
        <taxon>Sar</taxon>
        <taxon>Alveolata</taxon>
        <taxon>Apicomplexa</taxon>
        <taxon>Aconoidasida</taxon>
        <taxon>Piroplasmida</taxon>
        <taxon>Babesiidae</taxon>
        <taxon>Babesia</taxon>
    </lineage>
</organism>
<proteinExistence type="predicted"/>
<evidence type="ECO:0000313" key="3">
    <source>
        <dbReference type="EMBL" id="GIX64622.1"/>
    </source>
</evidence>
<dbReference type="EMBL" id="BPLF01000003">
    <property type="protein sequence ID" value="GIX64622.1"/>
    <property type="molecule type" value="Genomic_DNA"/>
</dbReference>
<dbReference type="GeneID" id="94196103"/>
<dbReference type="InterPro" id="IPR000426">
    <property type="entry name" value="Proteasome_asu_N"/>
</dbReference>
<dbReference type="InterPro" id="IPR001353">
    <property type="entry name" value="Proteasome_sua/b"/>
</dbReference>
<dbReference type="SMART" id="SM00948">
    <property type="entry name" value="Proteasome_A_N"/>
    <property type="match status" value="1"/>
</dbReference>
<dbReference type="PANTHER" id="PTHR11599">
    <property type="entry name" value="PROTEASOME SUBUNIT ALPHA/BETA"/>
    <property type="match status" value="1"/>
</dbReference>
<dbReference type="Gene3D" id="3.60.20.10">
    <property type="entry name" value="Glutamine Phosphoribosylpyrophosphate, subunit 1, domain 1"/>
    <property type="match status" value="1"/>
</dbReference>
<dbReference type="Pfam" id="PF10584">
    <property type="entry name" value="Proteasome_A_N"/>
    <property type="match status" value="1"/>
</dbReference>
<protein>
    <submittedName>
        <fullName evidence="3">Proteasome subunit alpha type-6, putative</fullName>
    </submittedName>
</protein>
<comment type="caution">
    <text evidence="3">The sequence shown here is derived from an EMBL/GenBank/DDBJ whole genome shotgun (WGS) entry which is preliminary data.</text>
</comment>
<sequence length="288" mass="31918">MSRASNSAYDRHITIFSPEGKLFQLGTLCALSRQRSAEYALKAVKNSNLTGLAIKDDNAIAVVSQKKLSAQQGNQDVLLDQSCVTHLYHITDEIMALLIGFPGDCASILSKSREIALEYQYKYGCNIPANVLCEKIADINQVYTQHAYMRLRACTGLIMAIDEERGPVIYKFDASGWFSGYKACGIGAKDHESENALERIMKQRETISLKERVKSDLEVNTETHHLNGGLETSVTVEALKAMIAIDAFNQLNGAKGIEVAVCTRDSPMFRQLSEQEIETYLTHIAESD</sequence>
<dbReference type="RefSeq" id="XP_067716691.1">
    <property type="nucleotide sequence ID" value="XM_067860590.1"/>
</dbReference>
<feature type="domain" description="Proteasome alpha-type subunits" evidence="2">
    <location>
        <begin position="9"/>
        <end position="43"/>
    </location>
</feature>
<dbReference type="Proteomes" id="UP001497744">
    <property type="component" value="Unassembled WGS sequence"/>
</dbReference>
<evidence type="ECO:0000313" key="4">
    <source>
        <dbReference type="Proteomes" id="UP001497744"/>
    </source>
</evidence>